<accession>W6RM19</accession>
<dbReference type="AlphaFoldDB" id="W6RM19"/>
<evidence type="ECO:0000313" key="3">
    <source>
        <dbReference type="Proteomes" id="UP000019443"/>
    </source>
</evidence>
<gene>
    <name evidence="2" type="ORF">LPU83_pLPU83d_0802</name>
</gene>
<protein>
    <submittedName>
        <fullName evidence="2">Uncharacterized protein</fullName>
    </submittedName>
</protein>
<dbReference type="KEGG" id="rhl:LPU83_pLPU83d_0802"/>
<keyword evidence="3" id="KW-1185">Reference proteome</keyword>
<dbReference type="Proteomes" id="UP000019443">
    <property type="component" value="Plasmid pLPU83d"/>
</dbReference>
<sequence>MRDAAGGRFDPQALANTTLTGGDQVETHDEQTDALTDPFASHAHICDPLRGSWPHTIARITRRRNNLPLGLRRRLSRLLAPPLAVPTAMPRRLFVAAPARTPVVANAGCLLRWRAASDHSHGSTDKVLDC</sequence>
<dbReference type="PATRIC" id="fig|348824.6.peg.6463"/>
<reference evidence="2" key="1">
    <citation type="submission" date="2013-11" db="EMBL/GenBank/DDBJ databases">
        <title>Draft genome sequence of the broad-host-range Rhizobium sp. LPU83 strain, a member of the low-genetic diversity Oregon-like Rhizobium sp. group.</title>
        <authorList>
            <person name="Wibberg D."/>
            <person name="Puehler A."/>
            <person name="Schlueter A."/>
        </authorList>
    </citation>
    <scope>NUCLEOTIDE SEQUENCE [LARGE SCALE GENOMIC DNA]</scope>
    <source>
        <strain evidence="2">LPU83</strain>
        <plasmid evidence="2">pLPU83d</plasmid>
    </source>
</reference>
<keyword evidence="2" id="KW-0614">Plasmid</keyword>
<name>W6RM19_9HYPH</name>
<feature type="region of interest" description="Disordered" evidence="1">
    <location>
        <begin position="1"/>
        <end position="30"/>
    </location>
</feature>
<dbReference type="EMBL" id="HG916855">
    <property type="protein sequence ID" value="CDM62172.1"/>
    <property type="molecule type" value="Genomic_DNA"/>
</dbReference>
<geneLocation type="plasmid" evidence="2 3">
    <name>pLPU83d</name>
</geneLocation>
<proteinExistence type="predicted"/>
<dbReference type="HOGENOM" id="CLU_1936415_0_0_5"/>
<organism evidence="2 3">
    <name type="scientific">Rhizobium favelukesii</name>
    <dbReference type="NCBI Taxonomy" id="348824"/>
    <lineage>
        <taxon>Bacteria</taxon>
        <taxon>Pseudomonadati</taxon>
        <taxon>Pseudomonadota</taxon>
        <taxon>Alphaproteobacteria</taxon>
        <taxon>Hyphomicrobiales</taxon>
        <taxon>Rhizobiaceae</taxon>
        <taxon>Rhizobium/Agrobacterium group</taxon>
        <taxon>Rhizobium</taxon>
    </lineage>
</organism>
<evidence type="ECO:0000256" key="1">
    <source>
        <dbReference type="SAM" id="MobiDB-lite"/>
    </source>
</evidence>
<evidence type="ECO:0000313" key="2">
    <source>
        <dbReference type="EMBL" id="CDM62172.1"/>
    </source>
</evidence>